<evidence type="ECO:0000313" key="2">
    <source>
        <dbReference type="Proteomes" id="UP001163036"/>
    </source>
</evidence>
<sequence length="302" mass="33841">MTIMSKIETPSDLPDSGVAEYGIQYANYVYTKDGRIGIVREKAENEGGVVYGVDFYCSNEIVEVSESKISHIPTHPIFDAYIQSLLVMDMVDKDGNFNQDERVSHVIENYETDYVIGESEDVICYCPFTGTHFELNSKTGYYQCVTGIECVQSKSLHEGAKLAFEWAWSENGLLDPNSEFLKNVASKYKVKGLNQNVLDKVVENLASYFEVIVSETSGAEFHQAGEFTSKAVQSVYIESYEGESVKHVLTVDVDPDTLLISIDLKGEIFSVEPVDSYFRSDAFSSQLQMIALFEMLKDLKVS</sequence>
<keyword evidence="1" id="KW-0614">Plasmid</keyword>
<accession>A0AA46Z4T1</accession>
<dbReference type="AlphaFoldDB" id="A0AA46Z4T1"/>
<proteinExistence type="predicted"/>
<evidence type="ECO:0000313" key="1">
    <source>
        <dbReference type="EMBL" id="UYV30011.1"/>
    </source>
</evidence>
<name>A0AA46Z4T1_VIBPH</name>
<dbReference type="RefSeq" id="WP_053312632.1">
    <property type="nucleotide sequence ID" value="NZ_CP062152.1"/>
</dbReference>
<gene>
    <name evidence="1" type="ORF">M5598_28915</name>
</gene>
<dbReference type="Proteomes" id="UP001163036">
    <property type="component" value="Plasmid pVP-16-VB00198-1"/>
</dbReference>
<dbReference type="EMBL" id="CP097357">
    <property type="protein sequence ID" value="UYV30011.1"/>
    <property type="molecule type" value="Genomic_DNA"/>
</dbReference>
<organism evidence="1 2">
    <name type="scientific">Vibrio parahaemolyticus</name>
    <dbReference type="NCBI Taxonomy" id="670"/>
    <lineage>
        <taxon>Bacteria</taxon>
        <taxon>Pseudomonadati</taxon>
        <taxon>Pseudomonadota</taxon>
        <taxon>Gammaproteobacteria</taxon>
        <taxon>Vibrionales</taxon>
        <taxon>Vibrionaceae</taxon>
        <taxon>Vibrio</taxon>
    </lineage>
</organism>
<geneLocation type="plasmid" evidence="1 2">
    <name>pVP-16-VB00198-1</name>
</geneLocation>
<reference evidence="1" key="1">
    <citation type="submission" date="2022-05" db="EMBL/GenBank/DDBJ databases">
        <title>Megaplasmid of Vibrio parahaemolyticus.</title>
        <authorList>
            <person name="Strauch E."/>
            <person name="Borowiak M."/>
        </authorList>
    </citation>
    <scope>NUCLEOTIDE SEQUENCE</scope>
    <source>
        <strain evidence="1">16-VB00198</strain>
        <plasmid evidence="1">pVP-16-VB00198-1</plasmid>
    </source>
</reference>
<protein>
    <submittedName>
        <fullName evidence="1">Uncharacterized protein</fullName>
    </submittedName>
</protein>